<dbReference type="InterPro" id="IPR023582">
    <property type="entry name" value="Impact"/>
</dbReference>
<organism evidence="3 4">
    <name type="scientific">Oceanivirga miroungae</name>
    <dbReference type="NCBI Taxonomy" id="1130046"/>
    <lineage>
        <taxon>Bacteria</taxon>
        <taxon>Fusobacteriati</taxon>
        <taxon>Fusobacteriota</taxon>
        <taxon>Fusobacteriia</taxon>
        <taxon>Fusobacteriales</taxon>
        <taxon>Leptotrichiaceae</taxon>
        <taxon>Oceanivirga</taxon>
    </lineage>
</organism>
<gene>
    <name evidence="3" type="ORF">OMES3154_01055</name>
</gene>
<dbReference type="PANTHER" id="PTHR16301">
    <property type="entry name" value="IMPACT-RELATED"/>
    <property type="match status" value="1"/>
</dbReference>
<dbReference type="InterPro" id="IPR020568">
    <property type="entry name" value="Ribosomal_Su5_D2-typ_SF"/>
</dbReference>
<dbReference type="GO" id="GO:0006446">
    <property type="term" value="P:regulation of translational initiation"/>
    <property type="evidence" value="ECO:0007669"/>
    <property type="project" value="TreeGrafter"/>
</dbReference>
<dbReference type="AlphaFoldDB" id="A0A6I8MDY8"/>
<dbReference type="Proteomes" id="UP000419017">
    <property type="component" value="Unassembled WGS sequence"/>
</dbReference>
<accession>A0A6I8MDY8</accession>
<comment type="similarity">
    <text evidence="1">Belongs to the IMPACT family.</text>
</comment>
<dbReference type="PANTHER" id="PTHR16301:SF20">
    <property type="entry name" value="IMPACT FAMILY MEMBER YIGZ"/>
    <property type="match status" value="1"/>
</dbReference>
<sequence length="192" mass="22595">MVVVKNDSQIEFVERKSKFIGYLKVVKTKKEAIDFIEYINKIHKDATHNVYVYRLIENGVEHFKYDDDGEPLNTAAKPMAEIFERKNIYNFVMIATRYFGGIKLGAGGLIRAYAKVATKLYESIELIEYVEKEEYLISFSYDKLDLVEKLIRDNELDVLEKSFLEKINMKLELSKEELLEFEKLRDIMIIKI</sequence>
<dbReference type="InterPro" id="IPR036956">
    <property type="entry name" value="Impact_N_sf"/>
</dbReference>
<dbReference type="GO" id="GO:0005737">
    <property type="term" value="C:cytoplasm"/>
    <property type="evidence" value="ECO:0007669"/>
    <property type="project" value="TreeGrafter"/>
</dbReference>
<keyword evidence="4" id="KW-1185">Reference proteome</keyword>
<feature type="domain" description="Impact N-terminal" evidence="2">
    <location>
        <begin position="15"/>
        <end position="119"/>
    </location>
</feature>
<evidence type="ECO:0000313" key="4">
    <source>
        <dbReference type="Proteomes" id="UP000419017"/>
    </source>
</evidence>
<reference evidence="3 4" key="1">
    <citation type="submission" date="2019-10" db="EMBL/GenBank/DDBJ databases">
        <authorList>
            <person name="Blom J."/>
        </authorList>
    </citation>
    <scope>NUCLEOTIDE SEQUENCE [LARGE SCALE GENOMIC DNA]</scope>
    <source>
        <strain evidence="3 4">ES3154-GLU</strain>
    </source>
</reference>
<dbReference type="SUPFAM" id="SSF54211">
    <property type="entry name" value="Ribosomal protein S5 domain 2-like"/>
    <property type="match status" value="1"/>
</dbReference>
<proteinExistence type="inferred from homology"/>
<dbReference type="Pfam" id="PF01205">
    <property type="entry name" value="Impact_N"/>
    <property type="match status" value="1"/>
</dbReference>
<evidence type="ECO:0000259" key="2">
    <source>
        <dbReference type="Pfam" id="PF01205"/>
    </source>
</evidence>
<dbReference type="InterPro" id="IPR001498">
    <property type="entry name" value="Impact_N"/>
</dbReference>
<dbReference type="Gene3D" id="3.30.70.240">
    <property type="match status" value="1"/>
</dbReference>
<evidence type="ECO:0000256" key="1">
    <source>
        <dbReference type="ARBA" id="ARBA00007665"/>
    </source>
</evidence>
<evidence type="ECO:0000313" key="3">
    <source>
        <dbReference type="EMBL" id="VWL85767.1"/>
    </source>
</evidence>
<name>A0A6I8MDY8_9FUSO</name>
<dbReference type="EMBL" id="CABWIB010000001">
    <property type="protein sequence ID" value="VWL85767.1"/>
    <property type="molecule type" value="Genomic_DNA"/>
</dbReference>
<dbReference type="RefSeq" id="WP_156683740.1">
    <property type="nucleotide sequence ID" value="NZ_CABWIB010000001.1"/>
</dbReference>
<dbReference type="Gene3D" id="3.30.230.30">
    <property type="entry name" value="Impact, N-terminal domain"/>
    <property type="match status" value="1"/>
</dbReference>
<protein>
    <submittedName>
        <fullName evidence="3">IMPACT family member YigZ</fullName>
    </submittedName>
</protein>